<evidence type="ECO:0000259" key="1">
    <source>
        <dbReference type="Pfam" id="PF18812"/>
    </source>
</evidence>
<dbReference type="KEGG" id="bti:BTG_33670"/>
<evidence type="ECO:0000313" key="2">
    <source>
        <dbReference type="EMBL" id="AFQ20063.1"/>
    </source>
</evidence>
<name>A0A9W3JJW6_BACTU</name>
<proteinExistence type="predicted"/>
<dbReference type="AlphaFoldDB" id="A0A9W3JJW6"/>
<accession>A0A9W3JJW6</accession>
<organism evidence="2 3">
    <name type="scientific">Bacillus thuringiensis HD-771</name>
    <dbReference type="NCBI Taxonomy" id="1218175"/>
    <lineage>
        <taxon>Bacteria</taxon>
        <taxon>Bacillati</taxon>
        <taxon>Bacillota</taxon>
        <taxon>Bacilli</taxon>
        <taxon>Bacillales</taxon>
        <taxon>Bacillaceae</taxon>
        <taxon>Bacillus</taxon>
        <taxon>Bacillus cereus group</taxon>
    </lineage>
</organism>
<dbReference type="Pfam" id="PF18812">
    <property type="entry name" value="PBECR3"/>
    <property type="match status" value="1"/>
</dbReference>
<dbReference type="EMBL" id="CP003758">
    <property type="protein sequence ID" value="AFQ20063.1"/>
    <property type="molecule type" value="Genomic_DNA"/>
</dbReference>
<reference evidence="2 3" key="1">
    <citation type="submission" date="2012-08" db="EMBL/GenBank/DDBJ databases">
        <authorList>
            <person name="Doggett N."/>
            <person name="Teshima H."/>
            <person name="Bruce D."/>
            <person name="Detter J.C."/>
            <person name="Johnson S.L."/>
            <person name="Han C."/>
        </authorList>
    </citation>
    <scope>NUCLEOTIDE SEQUENCE [LARGE SCALE GENOMIC DNA]</scope>
    <source>
        <strain evidence="2 3">HD-771</strain>
        <plasmid evidence="2 3">p06</plasmid>
    </source>
</reference>
<dbReference type="Proteomes" id="UP000005259">
    <property type="component" value="Plasmid p06"/>
</dbReference>
<feature type="domain" description="Phage-Barnase-EndoU-ColicinE5/D-RelE like nuclease 3" evidence="1">
    <location>
        <begin position="14"/>
        <end position="112"/>
    </location>
</feature>
<protein>
    <submittedName>
        <fullName evidence="2">SpbB protein</fullName>
    </submittedName>
</protein>
<dbReference type="InterPro" id="IPR041301">
    <property type="entry name" value="PBECR3"/>
</dbReference>
<geneLocation type="plasmid" evidence="2 3">
    <name>p06</name>
</geneLocation>
<evidence type="ECO:0000313" key="3">
    <source>
        <dbReference type="Proteomes" id="UP000005259"/>
    </source>
</evidence>
<sequence length="134" mass="15169">MKADKKAIVNKPIVVGTLPQVIIDKYELECDSNDVKMYPGAIKHIQRKHPGIYEQYSGNIKDIIENPDYVGNNPKEPNSVELIKVIDEHILIAIKLDPSGYLFLSSMYDMNNGPVKVEKRLKSGRLQPYMDLIG</sequence>
<keyword evidence="2" id="KW-0614">Plasmid</keyword>
<dbReference type="RefSeq" id="WP_000642527.1">
    <property type="nucleotide sequence ID" value="NC_018489.1"/>
</dbReference>
<gene>
    <name evidence="2" type="ORF">BTG_33670</name>
</gene>